<evidence type="ECO:0000256" key="1">
    <source>
        <dbReference type="ARBA" id="ARBA00023002"/>
    </source>
</evidence>
<evidence type="ECO:0000259" key="3">
    <source>
        <dbReference type="Pfam" id="PF13806"/>
    </source>
</evidence>
<dbReference type="Gene3D" id="2.102.10.10">
    <property type="entry name" value="Rieske [2Fe-2S] iron-sulphur domain"/>
    <property type="match status" value="1"/>
</dbReference>
<name>A0ABT3TEK1_9GAMM</name>
<dbReference type="SUPFAM" id="SSF50022">
    <property type="entry name" value="ISP domain"/>
    <property type="match status" value="1"/>
</dbReference>
<evidence type="ECO:0000313" key="5">
    <source>
        <dbReference type="Proteomes" id="UP001143362"/>
    </source>
</evidence>
<dbReference type="PANTHER" id="PTHR40562:SF1">
    <property type="entry name" value="NITRITE REDUCTASE (NADH) SMALL SUBUNIT"/>
    <property type="match status" value="1"/>
</dbReference>
<dbReference type="Proteomes" id="UP001143362">
    <property type="component" value="Unassembled WGS sequence"/>
</dbReference>
<evidence type="ECO:0000313" key="4">
    <source>
        <dbReference type="EMBL" id="MCX2980741.1"/>
    </source>
</evidence>
<gene>
    <name evidence="4" type="primary">nirD</name>
    <name evidence="4" type="ORF">EYC98_07595</name>
</gene>
<reference evidence="4" key="1">
    <citation type="submission" date="2019-02" db="EMBL/GenBank/DDBJ databases">
        <authorList>
            <person name="Li S.-H."/>
        </authorList>
    </citation>
    <scope>NUCLEOTIDE SEQUENCE</scope>
    <source>
        <strain evidence="4">IMCC14734</strain>
    </source>
</reference>
<comment type="caution">
    <text evidence="4">The sequence shown here is derived from an EMBL/GenBank/DDBJ whole genome shotgun (WGS) entry which is preliminary data.</text>
</comment>
<dbReference type="NCBIfam" id="TIGR02378">
    <property type="entry name" value="nirD_assim_sml"/>
    <property type="match status" value="1"/>
</dbReference>
<organism evidence="4 5">
    <name type="scientific">Candidatus Litorirhabdus singularis</name>
    <dbReference type="NCBI Taxonomy" id="2518993"/>
    <lineage>
        <taxon>Bacteria</taxon>
        <taxon>Pseudomonadati</taxon>
        <taxon>Pseudomonadota</taxon>
        <taxon>Gammaproteobacteria</taxon>
        <taxon>Cellvibrionales</taxon>
        <taxon>Halieaceae</taxon>
        <taxon>Candidatus Litorirhabdus</taxon>
    </lineage>
</organism>
<dbReference type="PANTHER" id="PTHR40562">
    <property type="match status" value="1"/>
</dbReference>
<dbReference type="Pfam" id="PF13806">
    <property type="entry name" value="Rieske_2"/>
    <property type="match status" value="1"/>
</dbReference>
<keyword evidence="2" id="KW-0534">Nitrate assimilation</keyword>
<dbReference type="InterPro" id="IPR012748">
    <property type="entry name" value="Rieske-like_NirD"/>
</dbReference>
<protein>
    <submittedName>
        <fullName evidence="4">Nitrite reductase small subunit NirD</fullName>
    </submittedName>
</protein>
<sequence>MKQWETICQVSDIPLNSGRAALLGKQQVAVFRISNAGIEEFYAIDNHDPFSGANVISRGIIGSLKDQLVVASPVYKQHFCLRTGACLEENVQLRTWKVRTQGDNVQVGQ</sequence>
<accession>A0ABT3TEK1</accession>
<keyword evidence="5" id="KW-1185">Reference proteome</keyword>
<feature type="domain" description="Rieske-like [2Fe-2S]" evidence="3">
    <location>
        <begin position="3"/>
        <end position="107"/>
    </location>
</feature>
<dbReference type="InterPro" id="IPR036922">
    <property type="entry name" value="Rieske_2Fe-2S_sf"/>
</dbReference>
<dbReference type="CDD" id="cd03529">
    <property type="entry name" value="Rieske_NirD"/>
    <property type="match status" value="1"/>
</dbReference>
<dbReference type="InterPro" id="IPR017881">
    <property type="entry name" value="NirD"/>
</dbReference>
<proteinExistence type="predicted"/>
<dbReference type="PROSITE" id="PS51300">
    <property type="entry name" value="NIRD"/>
    <property type="match status" value="1"/>
</dbReference>
<keyword evidence="1" id="KW-0560">Oxidoreductase</keyword>
<dbReference type="RefSeq" id="WP_279244713.1">
    <property type="nucleotide sequence ID" value="NZ_SHNN01000001.1"/>
</dbReference>
<evidence type="ECO:0000256" key="2">
    <source>
        <dbReference type="ARBA" id="ARBA00023063"/>
    </source>
</evidence>
<dbReference type="EMBL" id="SHNN01000001">
    <property type="protein sequence ID" value="MCX2980741.1"/>
    <property type="molecule type" value="Genomic_DNA"/>
</dbReference>